<sequence>MTAGAEEGRVDAEGARVAAVLAERERFRDAYLAERDPIADDRMLWRAQAFRHLVHLLPGETVLEIGCGLGVFTRQLARVTRGENPITAVTFAGAGGAPAADAPALPPSATRVHAASFPGPLAGRTFDFIVATDALDQRTSAEVLQRAHELLKPGGAVVLYESNPWNPVLKLRRLAGRLVGRRDPRALLNRPQLYELLSEVGFIRVFAVFNDFVYAPLGRRLVWLLRNLSIVLENAPLARTLAGSILVHAQKPPRAVERPRVPLGTHAALQGGVSVVVPCHNEAMNVGPLVTRLLDLYGDYVHEIIPVDDNSRDNTREVVAALAAADPRVRPVYRTPPNGVGRALADGY</sequence>
<dbReference type="Pfam" id="PF00535">
    <property type="entry name" value="Glycos_transf_2"/>
    <property type="match status" value="1"/>
</dbReference>
<dbReference type="InterPro" id="IPR050256">
    <property type="entry name" value="Glycosyltransferase_2"/>
</dbReference>
<dbReference type="EMBL" id="CADCTU010000109">
    <property type="protein sequence ID" value="CAA9296260.1"/>
    <property type="molecule type" value="Genomic_DNA"/>
</dbReference>
<dbReference type="AlphaFoldDB" id="A0A6J4K526"/>
<dbReference type="Gene3D" id="3.90.550.10">
    <property type="entry name" value="Spore Coat Polysaccharide Biosynthesis Protein SpsA, Chain A"/>
    <property type="match status" value="1"/>
</dbReference>
<reference evidence="2" key="1">
    <citation type="submission" date="2020-02" db="EMBL/GenBank/DDBJ databases">
        <authorList>
            <person name="Meier V. D."/>
        </authorList>
    </citation>
    <scope>NUCLEOTIDE SEQUENCE</scope>
    <source>
        <strain evidence="2">AVDCRST_MAG11</strain>
    </source>
</reference>
<dbReference type="SUPFAM" id="SSF53335">
    <property type="entry name" value="S-adenosyl-L-methionine-dependent methyltransferases"/>
    <property type="match status" value="1"/>
</dbReference>
<dbReference type="PANTHER" id="PTHR48090">
    <property type="entry name" value="UNDECAPRENYL-PHOSPHATE 4-DEOXY-4-FORMAMIDO-L-ARABINOSE TRANSFERASE-RELATED"/>
    <property type="match status" value="1"/>
</dbReference>
<dbReference type="CDD" id="cd02440">
    <property type="entry name" value="AdoMet_MTases"/>
    <property type="match status" value="1"/>
</dbReference>
<proteinExistence type="predicted"/>
<evidence type="ECO:0000313" key="2">
    <source>
        <dbReference type="EMBL" id="CAA9296260.1"/>
    </source>
</evidence>
<protein>
    <recommendedName>
        <fullName evidence="1">Glycosyltransferase 2-like domain-containing protein</fullName>
    </recommendedName>
</protein>
<name>A0A6J4K526_9BACT</name>
<gene>
    <name evidence="2" type="ORF">AVDCRST_MAG11-510</name>
</gene>
<feature type="domain" description="Glycosyltransferase 2-like" evidence="1">
    <location>
        <begin position="274"/>
        <end position="347"/>
    </location>
</feature>
<dbReference type="Gene3D" id="3.40.50.150">
    <property type="entry name" value="Vaccinia Virus protein VP39"/>
    <property type="match status" value="1"/>
</dbReference>
<feature type="non-terminal residue" evidence="2">
    <location>
        <position position="348"/>
    </location>
</feature>
<dbReference type="InterPro" id="IPR029044">
    <property type="entry name" value="Nucleotide-diphossugar_trans"/>
</dbReference>
<dbReference type="InterPro" id="IPR029063">
    <property type="entry name" value="SAM-dependent_MTases_sf"/>
</dbReference>
<dbReference type="SUPFAM" id="SSF53448">
    <property type="entry name" value="Nucleotide-diphospho-sugar transferases"/>
    <property type="match status" value="1"/>
</dbReference>
<organism evidence="2">
    <name type="scientific">uncultured Gemmatimonadaceae bacterium</name>
    <dbReference type="NCBI Taxonomy" id="246130"/>
    <lineage>
        <taxon>Bacteria</taxon>
        <taxon>Pseudomonadati</taxon>
        <taxon>Gemmatimonadota</taxon>
        <taxon>Gemmatimonadia</taxon>
        <taxon>Gemmatimonadales</taxon>
        <taxon>Gemmatimonadaceae</taxon>
        <taxon>environmental samples</taxon>
    </lineage>
</organism>
<accession>A0A6J4K526</accession>
<evidence type="ECO:0000259" key="1">
    <source>
        <dbReference type="Pfam" id="PF00535"/>
    </source>
</evidence>
<dbReference type="Pfam" id="PF13489">
    <property type="entry name" value="Methyltransf_23"/>
    <property type="match status" value="1"/>
</dbReference>
<dbReference type="InterPro" id="IPR001173">
    <property type="entry name" value="Glyco_trans_2-like"/>
</dbReference>